<protein>
    <recommendedName>
        <fullName evidence="3">DNA-directed RNA polymerase</fullName>
    </recommendedName>
</protein>
<evidence type="ECO:0000313" key="2">
    <source>
        <dbReference type="Proteomes" id="UP001515480"/>
    </source>
</evidence>
<dbReference type="AlphaFoldDB" id="A0AB34IPC1"/>
<organism evidence="1 2">
    <name type="scientific">Prymnesium parvum</name>
    <name type="common">Toxic golden alga</name>
    <dbReference type="NCBI Taxonomy" id="97485"/>
    <lineage>
        <taxon>Eukaryota</taxon>
        <taxon>Haptista</taxon>
        <taxon>Haptophyta</taxon>
        <taxon>Prymnesiophyceae</taxon>
        <taxon>Prymnesiales</taxon>
        <taxon>Prymnesiaceae</taxon>
        <taxon>Prymnesium</taxon>
    </lineage>
</organism>
<accession>A0AB34IPC1</accession>
<gene>
    <name evidence="1" type="ORF">AB1Y20_011989</name>
</gene>
<evidence type="ECO:0000313" key="1">
    <source>
        <dbReference type="EMBL" id="KAL1503509.1"/>
    </source>
</evidence>
<reference evidence="1 2" key="1">
    <citation type="journal article" date="2024" name="Science">
        <title>Giant polyketide synthase enzymes in the biosynthesis of giant marine polyether toxins.</title>
        <authorList>
            <person name="Fallon T.R."/>
            <person name="Shende V.V."/>
            <person name="Wierzbicki I.H."/>
            <person name="Pendleton A.L."/>
            <person name="Watervoot N.F."/>
            <person name="Auber R.P."/>
            <person name="Gonzalez D.J."/>
            <person name="Wisecaver J.H."/>
            <person name="Moore B.S."/>
        </authorList>
    </citation>
    <scope>NUCLEOTIDE SEQUENCE [LARGE SCALE GENOMIC DNA]</scope>
    <source>
        <strain evidence="1 2">12B1</strain>
    </source>
</reference>
<dbReference type="Proteomes" id="UP001515480">
    <property type="component" value="Unassembled WGS sequence"/>
</dbReference>
<proteinExistence type="predicted"/>
<keyword evidence="2" id="KW-1185">Reference proteome</keyword>
<evidence type="ECO:0008006" key="3">
    <source>
        <dbReference type="Google" id="ProtNLM"/>
    </source>
</evidence>
<name>A0AB34IPC1_PRYPA</name>
<sequence length="184" mass="21003">MDGAYGQKGKVMEKIRAQLQQDQSFKDRVPRGDVLDHWIDKKLKEMVYVCVCTESALRCELDTYIQLGMEALKRGKMNKDAKELQEKIGEELLNEAMGGKRKRSIDMKAKCVVAGSNMANVFIELDNPRPKTDDLDEEDFKLGPILFLLLNIYAWRFCLYASPLSPPFCSTLYNITGITLLRSK</sequence>
<comment type="caution">
    <text evidence="1">The sequence shown here is derived from an EMBL/GenBank/DDBJ whole genome shotgun (WGS) entry which is preliminary data.</text>
</comment>
<dbReference type="EMBL" id="JBGBPQ010000021">
    <property type="protein sequence ID" value="KAL1503509.1"/>
    <property type="molecule type" value="Genomic_DNA"/>
</dbReference>